<protein>
    <recommendedName>
        <fullName evidence="4">FLYWCH-type domain-containing protein</fullName>
    </recommendedName>
</protein>
<dbReference type="AlphaFoldDB" id="A0AAV7KI47"/>
<gene>
    <name evidence="5" type="ORF">LOD99_13808</name>
</gene>
<evidence type="ECO:0000256" key="3">
    <source>
        <dbReference type="ARBA" id="ARBA00022833"/>
    </source>
</evidence>
<dbReference type="EMBL" id="JAKMXF010000022">
    <property type="protein sequence ID" value="KAI6661086.1"/>
    <property type="molecule type" value="Genomic_DNA"/>
</dbReference>
<evidence type="ECO:0000313" key="6">
    <source>
        <dbReference type="Proteomes" id="UP001165289"/>
    </source>
</evidence>
<dbReference type="Gene3D" id="2.20.25.240">
    <property type="match status" value="1"/>
</dbReference>
<accession>A0AAV7KI47</accession>
<proteinExistence type="predicted"/>
<keyword evidence="2" id="KW-0863">Zinc-finger</keyword>
<keyword evidence="6" id="KW-1185">Reference proteome</keyword>
<evidence type="ECO:0000256" key="2">
    <source>
        <dbReference type="ARBA" id="ARBA00022771"/>
    </source>
</evidence>
<reference evidence="5 6" key="1">
    <citation type="journal article" date="2023" name="BMC Biol.">
        <title>The compact genome of the sponge Oopsacas minuta (Hexactinellida) is lacking key metazoan core genes.</title>
        <authorList>
            <person name="Santini S."/>
            <person name="Schenkelaars Q."/>
            <person name="Jourda C."/>
            <person name="Duchesne M."/>
            <person name="Belahbib H."/>
            <person name="Rocher C."/>
            <person name="Selva M."/>
            <person name="Riesgo A."/>
            <person name="Vervoort M."/>
            <person name="Leys S.P."/>
            <person name="Kodjabachian L."/>
            <person name="Le Bivic A."/>
            <person name="Borchiellini C."/>
            <person name="Claverie J.M."/>
            <person name="Renard E."/>
        </authorList>
    </citation>
    <scope>NUCLEOTIDE SEQUENCE [LARGE SCALE GENOMIC DNA]</scope>
    <source>
        <strain evidence="5">SPO-2</strain>
    </source>
</reference>
<feature type="domain" description="FLYWCH-type" evidence="4">
    <location>
        <begin position="11"/>
        <end position="65"/>
    </location>
</feature>
<name>A0AAV7KI47_9METZ</name>
<evidence type="ECO:0000313" key="5">
    <source>
        <dbReference type="EMBL" id="KAI6661086.1"/>
    </source>
</evidence>
<evidence type="ECO:0000256" key="1">
    <source>
        <dbReference type="ARBA" id="ARBA00022723"/>
    </source>
</evidence>
<dbReference type="InterPro" id="IPR007588">
    <property type="entry name" value="Znf_FLYWCH"/>
</dbReference>
<organism evidence="5 6">
    <name type="scientific">Oopsacas minuta</name>
    <dbReference type="NCBI Taxonomy" id="111878"/>
    <lineage>
        <taxon>Eukaryota</taxon>
        <taxon>Metazoa</taxon>
        <taxon>Porifera</taxon>
        <taxon>Hexactinellida</taxon>
        <taxon>Hexasterophora</taxon>
        <taxon>Lyssacinosida</taxon>
        <taxon>Leucopsacidae</taxon>
        <taxon>Oopsacas</taxon>
    </lineage>
</organism>
<comment type="caution">
    <text evidence="5">The sequence shown here is derived from an EMBL/GenBank/DDBJ whole genome shotgun (WGS) entry which is preliminary data.</text>
</comment>
<keyword evidence="3" id="KW-0862">Zinc</keyword>
<dbReference type="GO" id="GO:0008270">
    <property type="term" value="F:zinc ion binding"/>
    <property type="evidence" value="ECO:0007669"/>
    <property type="project" value="UniProtKB-KW"/>
</dbReference>
<sequence>MVTNDLTFRLVSSSKGTNKLSHDGTLYIFHRGIFKKEWRCEIQTCKARVHSVDDLIVKMFGEHFHSKENGKEEVAIAKENLRKRARETHDNPHIAIGEETSSLSEAAKSLLPLQHALKLMYKRQRTVAPIPHSVEDLELNASDIKTLSDKNFLFYDSGPKPERIVMFATRENLDFLAMSSI</sequence>
<dbReference type="Proteomes" id="UP001165289">
    <property type="component" value="Unassembled WGS sequence"/>
</dbReference>
<dbReference type="Pfam" id="PF04500">
    <property type="entry name" value="FLYWCH"/>
    <property type="match status" value="1"/>
</dbReference>
<evidence type="ECO:0000259" key="4">
    <source>
        <dbReference type="Pfam" id="PF04500"/>
    </source>
</evidence>
<keyword evidence="1" id="KW-0479">Metal-binding</keyword>